<reference evidence="1 2" key="1">
    <citation type="submission" date="2019-09" db="EMBL/GenBank/DDBJ databases">
        <authorList>
            <person name="Ou C."/>
        </authorList>
    </citation>
    <scope>NUCLEOTIDE SEQUENCE [LARGE SCALE GENOMIC DNA]</scope>
    <source>
        <strain evidence="1">S2</strain>
        <tissue evidence="1">Leaf</tissue>
    </source>
</reference>
<dbReference type="Proteomes" id="UP000327157">
    <property type="component" value="Chromosome 5"/>
</dbReference>
<dbReference type="AlphaFoldDB" id="A0A5N5IFG4"/>
<reference evidence="2" key="2">
    <citation type="submission" date="2019-10" db="EMBL/GenBank/DDBJ databases">
        <title>A de novo genome assembly of a pear dwarfing rootstock.</title>
        <authorList>
            <person name="Wang F."/>
            <person name="Wang J."/>
            <person name="Li S."/>
            <person name="Zhang Y."/>
            <person name="Fang M."/>
            <person name="Ma L."/>
            <person name="Zhao Y."/>
            <person name="Jiang S."/>
        </authorList>
    </citation>
    <scope>NUCLEOTIDE SEQUENCE [LARGE SCALE GENOMIC DNA]</scope>
</reference>
<accession>A0A5N5IFG4</accession>
<dbReference type="EMBL" id="SMOL01000004">
    <property type="protein sequence ID" value="KAB2637281.1"/>
    <property type="molecule type" value="Genomic_DNA"/>
</dbReference>
<gene>
    <name evidence="1" type="ORF">D8674_027815</name>
</gene>
<keyword evidence="2" id="KW-1185">Reference proteome</keyword>
<name>A0A5N5IFG4_9ROSA</name>
<reference evidence="1 2" key="3">
    <citation type="submission" date="2019-11" db="EMBL/GenBank/DDBJ databases">
        <title>A de novo genome assembly of a pear dwarfing rootstock.</title>
        <authorList>
            <person name="Wang F."/>
            <person name="Wang J."/>
            <person name="Li S."/>
            <person name="Zhang Y."/>
            <person name="Fang M."/>
            <person name="Ma L."/>
            <person name="Zhao Y."/>
            <person name="Jiang S."/>
        </authorList>
    </citation>
    <scope>NUCLEOTIDE SEQUENCE [LARGE SCALE GENOMIC DNA]</scope>
    <source>
        <strain evidence="1">S2</strain>
        <tissue evidence="1">Leaf</tissue>
    </source>
</reference>
<comment type="caution">
    <text evidence="1">The sequence shown here is derived from an EMBL/GenBank/DDBJ whole genome shotgun (WGS) entry which is preliminary data.</text>
</comment>
<evidence type="ECO:0000313" key="1">
    <source>
        <dbReference type="EMBL" id="KAB2637281.1"/>
    </source>
</evidence>
<protein>
    <submittedName>
        <fullName evidence="1">Uncharacterized protein</fullName>
    </submittedName>
</protein>
<dbReference type="OrthoDB" id="271433at2759"/>
<sequence>MPVVQNWYNACKASFSSDGPISEEALAKCMSIGLTVLSKLLYGVLDAKSYDWLDLPDCSDPSQDHSGGKFQSFFIVKENS</sequence>
<evidence type="ECO:0000313" key="2">
    <source>
        <dbReference type="Proteomes" id="UP000327157"/>
    </source>
</evidence>
<proteinExistence type="predicted"/>
<organism evidence="1 2">
    <name type="scientific">Pyrus ussuriensis x Pyrus communis</name>
    <dbReference type="NCBI Taxonomy" id="2448454"/>
    <lineage>
        <taxon>Eukaryota</taxon>
        <taxon>Viridiplantae</taxon>
        <taxon>Streptophyta</taxon>
        <taxon>Embryophyta</taxon>
        <taxon>Tracheophyta</taxon>
        <taxon>Spermatophyta</taxon>
        <taxon>Magnoliopsida</taxon>
        <taxon>eudicotyledons</taxon>
        <taxon>Gunneridae</taxon>
        <taxon>Pentapetalae</taxon>
        <taxon>rosids</taxon>
        <taxon>fabids</taxon>
        <taxon>Rosales</taxon>
        <taxon>Rosaceae</taxon>
        <taxon>Amygdaloideae</taxon>
        <taxon>Maleae</taxon>
        <taxon>Pyrus</taxon>
    </lineage>
</organism>